<name>A0ABX4XI94_9LIST</name>
<sequence length="69" mass="7316">MSWDAIEGATNYKVYRDGNEIGESDTNTFKDTGLTAATDYSYQVKAVCGLLASELSSAAIIATKESQSG</sequence>
<accession>A0ABX4XI94</accession>
<dbReference type="InterPro" id="IPR013783">
    <property type="entry name" value="Ig-like_fold"/>
</dbReference>
<dbReference type="CDD" id="cd00063">
    <property type="entry name" value="FN3"/>
    <property type="match status" value="1"/>
</dbReference>
<evidence type="ECO:0000313" key="1">
    <source>
        <dbReference type="EMBL" id="PNP87450.1"/>
    </source>
</evidence>
<dbReference type="InterPro" id="IPR003961">
    <property type="entry name" value="FN3_dom"/>
</dbReference>
<evidence type="ECO:0008006" key="3">
    <source>
        <dbReference type="Google" id="ProtNLM"/>
    </source>
</evidence>
<keyword evidence="2" id="KW-1185">Reference proteome</keyword>
<dbReference type="EMBL" id="MPDH01000028">
    <property type="protein sequence ID" value="PNP87450.1"/>
    <property type="molecule type" value="Genomic_DNA"/>
</dbReference>
<proteinExistence type="predicted"/>
<dbReference type="SUPFAM" id="SSF49265">
    <property type="entry name" value="Fibronectin type III"/>
    <property type="match status" value="1"/>
</dbReference>
<gene>
    <name evidence="1" type="ORF">BMT55_16125</name>
</gene>
<dbReference type="Proteomes" id="UP000236500">
    <property type="component" value="Unassembled WGS sequence"/>
</dbReference>
<protein>
    <recommendedName>
        <fullName evidence="3">Fibronectin type III domain-containing protein</fullName>
    </recommendedName>
</protein>
<organism evidence="1 2">
    <name type="scientific">Listeria newyorkensis</name>
    <dbReference type="NCBI Taxonomy" id="1497681"/>
    <lineage>
        <taxon>Bacteria</taxon>
        <taxon>Bacillati</taxon>
        <taxon>Bacillota</taxon>
        <taxon>Bacilli</taxon>
        <taxon>Bacillales</taxon>
        <taxon>Listeriaceae</taxon>
        <taxon>Listeria</taxon>
    </lineage>
</organism>
<reference evidence="1 2" key="1">
    <citation type="submission" date="2016-11" db="EMBL/GenBank/DDBJ databases">
        <title>Whole Genome Sequence of Listeria newyorkensis.</title>
        <authorList>
            <person name="Frink S."/>
            <person name="Morales C."/>
            <person name="Kiang D."/>
        </authorList>
    </citation>
    <scope>NUCLEOTIDE SEQUENCE [LARGE SCALE GENOMIC DNA]</scope>
    <source>
        <strain evidence="1 2">F1604011-044</strain>
    </source>
</reference>
<evidence type="ECO:0000313" key="2">
    <source>
        <dbReference type="Proteomes" id="UP000236500"/>
    </source>
</evidence>
<dbReference type="InterPro" id="IPR036116">
    <property type="entry name" value="FN3_sf"/>
</dbReference>
<comment type="caution">
    <text evidence="1">The sequence shown here is derived from an EMBL/GenBank/DDBJ whole genome shotgun (WGS) entry which is preliminary data.</text>
</comment>
<dbReference type="Gene3D" id="2.60.40.10">
    <property type="entry name" value="Immunoglobulins"/>
    <property type="match status" value="1"/>
</dbReference>